<keyword evidence="5 8" id="KW-0812">Transmembrane</keyword>
<evidence type="ECO:0000313" key="9">
    <source>
        <dbReference type="EMBL" id="MCP2344330.1"/>
    </source>
</evidence>
<evidence type="ECO:0000256" key="1">
    <source>
        <dbReference type="ARBA" id="ARBA00004651"/>
    </source>
</evidence>
<comment type="subcellular location">
    <subcellularLocation>
        <location evidence="1">Cell membrane</location>
        <topology evidence="1">Multi-pass membrane protein</topology>
    </subcellularLocation>
</comment>
<comment type="caution">
    <text evidence="9">The sequence shown here is derived from an EMBL/GenBank/DDBJ whole genome shotgun (WGS) entry which is preliminary data.</text>
</comment>
<keyword evidence="3" id="KW-0813">Transport</keyword>
<evidence type="ECO:0000256" key="5">
    <source>
        <dbReference type="ARBA" id="ARBA00022692"/>
    </source>
</evidence>
<evidence type="ECO:0000256" key="8">
    <source>
        <dbReference type="SAM" id="Phobius"/>
    </source>
</evidence>
<feature type="transmembrane region" description="Helical" evidence="8">
    <location>
        <begin position="15"/>
        <end position="34"/>
    </location>
</feature>
<dbReference type="PANTHER" id="PTHR36122">
    <property type="entry name" value="NICOTINAMIDE RIBOSIDE TRANSPORTER PNUC"/>
    <property type="match status" value="1"/>
</dbReference>
<dbReference type="RefSeq" id="WP_253765311.1">
    <property type="nucleotide sequence ID" value="NZ_BAAAVE010000036.1"/>
</dbReference>
<evidence type="ECO:0000256" key="4">
    <source>
        <dbReference type="ARBA" id="ARBA00022475"/>
    </source>
</evidence>
<evidence type="ECO:0000256" key="6">
    <source>
        <dbReference type="ARBA" id="ARBA00022989"/>
    </source>
</evidence>
<protein>
    <submittedName>
        <fullName evidence="9">Nicotinamide mononucleotide transporter</fullName>
    </submittedName>
</protein>
<gene>
    <name evidence="9" type="ORF">HD595_000452</name>
</gene>
<keyword evidence="10" id="KW-1185">Reference proteome</keyword>
<dbReference type="EMBL" id="JAMZEC010000001">
    <property type="protein sequence ID" value="MCP2344330.1"/>
    <property type="molecule type" value="Genomic_DNA"/>
</dbReference>
<comment type="similarity">
    <text evidence="2">Belongs to the nicotinamide ribonucleoside (NR) uptake permease (TC 4.B.1) family.</text>
</comment>
<evidence type="ECO:0000256" key="7">
    <source>
        <dbReference type="ARBA" id="ARBA00023136"/>
    </source>
</evidence>
<dbReference type="Proteomes" id="UP001320766">
    <property type="component" value="Unassembled WGS sequence"/>
</dbReference>
<dbReference type="PANTHER" id="PTHR36122:SF2">
    <property type="entry name" value="NICOTINAMIDE RIBOSIDE TRANSPORTER PNUC"/>
    <property type="match status" value="1"/>
</dbReference>
<proteinExistence type="inferred from homology"/>
<reference evidence="9 10" key="1">
    <citation type="submission" date="2022-06" db="EMBL/GenBank/DDBJ databases">
        <title>Sequencing the genomes of 1000 actinobacteria strains.</title>
        <authorList>
            <person name="Klenk H.-P."/>
        </authorList>
    </citation>
    <scope>NUCLEOTIDE SEQUENCE [LARGE SCALE GENOMIC DNA]</scope>
    <source>
        <strain evidence="9 10">DSM 44170</strain>
    </source>
</reference>
<name>A0ABT1JRH3_9ACTN</name>
<organism evidence="9 10">
    <name type="scientific">Nonomuraea roseoviolacea subsp. carminata</name>
    <dbReference type="NCBI Taxonomy" id="160689"/>
    <lineage>
        <taxon>Bacteria</taxon>
        <taxon>Bacillati</taxon>
        <taxon>Actinomycetota</taxon>
        <taxon>Actinomycetes</taxon>
        <taxon>Streptosporangiales</taxon>
        <taxon>Streptosporangiaceae</taxon>
        <taxon>Nonomuraea</taxon>
    </lineage>
</organism>
<dbReference type="InterPro" id="IPR006419">
    <property type="entry name" value="NMN_transpt_PnuC"/>
</dbReference>
<evidence type="ECO:0000313" key="10">
    <source>
        <dbReference type="Proteomes" id="UP001320766"/>
    </source>
</evidence>
<feature type="transmembrane region" description="Helical" evidence="8">
    <location>
        <begin position="161"/>
        <end position="179"/>
    </location>
</feature>
<evidence type="ECO:0000256" key="3">
    <source>
        <dbReference type="ARBA" id="ARBA00022448"/>
    </source>
</evidence>
<feature type="transmembrane region" description="Helical" evidence="8">
    <location>
        <begin position="134"/>
        <end position="154"/>
    </location>
</feature>
<keyword evidence="7 8" id="KW-0472">Membrane</keyword>
<dbReference type="Pfam" id="PF04973">
    <property type="entry name" value="NMN_transporter"/>
    <property type="match status" value="1"/>
</dbReference>
<feature type="transmembrane region" description="Helical" evidence="8">
    <location>
        <begin position="41"/>
        <end position="58"/>
    </location>
</feature>
<sequence length="222" mass="23858">MNWTEAGFNAFGTHVLWTDLVGNIAALATVVLAMRKSLWTWPVQLTGAVLLFVASINAHITGNALKQALFGVLAIYGWWAWRRGTQNDSGLPVRPATARERALMVALMLAGTAVVGVLFYVFKLSWGAAVPLPKGAFLVAADAYIFVGSAVATWAQGRALVDFWVVWVAVDLVGVPLAFSSGLVVSGAVYGVFFLLVLWGFVKWLREYRARVATGEAVAVAS</sequence>
<feature type="transmembrane region" description="Helical" evidence="8">
    <location>
        <begin position="102"/>
        <end position="122"/>
    </location>
</feature>
<feature type="transmembrane region" description="Helical" evidence="8">
    <location>
        <begin position="64"/>
        <end position="81"/>
    </location>
</feature>
<keyword evidence="4" id="KW-1003">Cell membrane</keyword>
<evidence type="ECO:0000256" key="2">
    <source>
        <dbReference type="ARBA" id="ARBA00006669"/>
    </source>
</evidence>
<accession>A0ABT1JRH3</accession>
<keyword evidence="6 8" id="KW-1133">Transmembrane helix</keyword>
<feature type="transmembrane region" description="Helical" evidence="8">
    <location>
        <begin position="185"/>
        <end position="202"/>
    </location>
</feature>